<dbReference type="OrthoDB" id="9782134at2"/>
<sequence>MDIEKALEIVRHKLPKKRFEHSVRVAETAVKLAEMFNGDKYNCELAGILHDYCKYDELSEMYQIVIREKLDPALLGFNKELLHGPVAAIKMRDDYGIKNDEILLAISNHTSGRDHMTLNEKIIYVADYIEPERDQKNVDDIRKIVYEDKHLDLAVYEITKATIKHLLKSDKTIYPRTIECLNYYNMVKE</sequence>
<feature type="domain" description="HD/PDEase" evidence="7">
    <location>
        <begin position="14"/>
        <end position="141"/>
    </location>
</feature>
<organism evidence="9 10">
    <name type="scientific">Aliicoccus persicus</name>
    <dbReference type="NCBI Taxonomy" id="930138"/>
    <lineage>
        <taxon>Bacteria</taxon>
        <taxon>Bacillati</taxon>
        <taxon>Bacillota</taxon>
        <taxon>Bacilli</taxon>
        <taxon>Bacillales</taxon>
        <taxon>Staphylococcaceae</taxon>
        <taxon>Aliicoccus</taxon>
    </lineage>
</organism>
<dbReference type="CDD" id="cd00077">
    <property type="entry name" value="HDc"/>
    <property type="match status" value="1"/>
</dbReference>
<comment type="catalytic activity">
    <reaction evidence="6">
        <text>P(1),P(4)-bis(5'-adenosyl) tetraphosphate + H2O = 2 ADP + 2 H(+)</text>
        <dbReference type="Rhea" id="RHEA:24252"/>
        <dbReference type="ChEBI" id="CHEBI:15377"/>
        <dbReference type="ChEBI" id="CHEBI:15378"/>
        <dbReference type="ChEBI" id="CHEBI:58141"/>
        <dbReference type="ChEBI" id="CHEBI:456216"/>
        <dbReference type="EC" id="3.6.1.41"/>
    </reaction>
</comment>
<evidence type="ECO:0000313" key="10">
    <source>
        <dbReference type="Proteomes" id="UP000243605"/>
    </source>
</evidence>
<name>A0A662Z193_9STAP</name>
<evidence type="ECO:0000259" key="7">
    <source>
        <dbReference type="SMART" id="SM00471"/>
    </source>
</evidence>
<dbReference type="Proteomes" id="UP000763505">
    <property type="component" value="Unassembled WGS sequence"/>
</dbReference>
<dbReference type="Pfam" id="PF01966">
    <property type="entry name" value="HD"/>
    <property type="match status" value="1"/>
</dbReference>
<evidence type="ECO:0000256" key="5">
    <source>
        <dbReference type="ARBA" id="ARBA00023004"/>
    </source>
</evidence>
<protein>
    <recommendedName>
        <fullName evidence="1">bis(5'-nucleosyl)-tetraphosphatase (symmetrical)</fullName>
        <ecNumber evidence="1">3.6.1.41</ecNumber>
    </recommendedName>
</protein>
<dbReference type="EMBL" id="FOIT01000001">
    <property type="protein sequence ID" value="SEV85379.1"/>
    <property type="molecule type" value="Genomic_DNA"/>
</dbReference>
<dbReference type="InterPro" id="IPR051094">
    <property type="entry name" value="Diverse_Catalytic_Enzymes"/>
</dbReference>
<dbReference type="GO" id="GO:0008803">
    <property type="term" value="F:bis(5'-nucleosyl)-tetraphosphatase (symmetrical) activity"/>
    <property type="evidence" value="ECO:0007669"/>
    <property type="project" value="UniProtKB-EC"/>
</dbReference>
<evidence type="ECO:0000256" key="6">
    <source>
        <dbReference type="ARBA" id="ARBA00049417"/>
    </source>
</evidence>
<proteinExistence type="predicted"/>
<dbReference type="GO" id="GO:0046872">
    <property type="term" value="F:metal ion binding"/>
    <property type="evidence" value="ECO:0007669"/>
    <property type="project" value="UniProtKB-KW"/>
</dbReference>
<evidence type="ECO:0000313" key="9">
    <source>
        <dbReference type="EMBL" id="SEV85379.1"/>
    </source>
</evidence>
<dbReference type="Proteomes" id="UP000243605">
    <property type="component" value="Unassembled WGS sequence"/>
</dbReference>
<evidence type="ECO:0000256" key="2">
    <source>
        <dbReference type="ARBA" id="ARBA00022723"/>
    </source>
</evidence>
<dbReference type="EMBL" id="DYYI01000010">
    <property type="protein sequence ID" value="HJE18948.1"/>
    <property type="molecule type" value="Genomic_DNA"/>
</dbReference>
<dbReference type="InterPro" id="IPR005249">
    <property type="entry name" value="YqeK"/>
</dbReference>
<gene>
    <name evidence="8" type="primary">yqeK</name>
    <name evidence="8" type="ORF">K8V35_01160</name>
    <name evidence="9" type="ORF">SAMN05192557_0498</name>
</gene>
<keyword evidence="10" id="KW-1185">Reference proteome</keyword>
<dbReference type="Gene3D" id="1.10.3210.10">
    <property type="entry name" value="Hypothetical protein af1432"/>
    <property type="match status" value="1"/>
</dbReference>
<dbReference type="PANTHER" id="PTHR35795">
    <property type="entry name" value="SLR1885 PROTEIN"/>
    <property type="match status" value="1"/>
</dbReference>
<evidence type="ECO:0000256" key="1">
    <source>
        <dbReference type="ARBA" id="ARBA00012506"/>
    </source>
</evidence>
<keyword evidence="2" id="KW-0479">Metal-binding</keyword>
<dbReference type="InterPro" id="IPR003607">
    <property type="entry name" value="HD/PDEase_dom"/>
</dbReference>
<evidence type="ECO:0000256" key="3">
    <source>
        <dbReference type="ARBA" id="ARBA00022741"/>
    </source>
</evidence>
<accession>A0A662Z193</accession>
<dbReference type="SMART" id="SM00471">
    <property type="entry name" value="HDc"/>
    <property type="match status" value="1"/>
</dbReference>
<reference evidence="8" key="3">
    <citation type="submission" date="2021-09" db="EMBL/GenBank/DDBJ databases">
        <authorList>
            <person name="Gilroy R."/>
        </authorList>
    </citation>
    <scope>NUCLEOTIDE SEQUENCE</scope>
    <source>
        <strain evidence="8">6019</strain>
    </source>
</reference>
<dbReference type="AlphaFoldDB" id="A0A662Z193"/>
<dbReference type="RefSeq" id="WP_091473573.1">
    <property type="nucleotide sequence ID" value="NZ_FOIT01000001.1"/>
</dbReference>
<evidence type="ECO:0000256" key="4">
    <source>
        <dbReference type="ARBA" id="ARBA00022801"/>
    </source>
</evidence>
<reference evidence="9 10" key="1">
    <citation type="submission" date="2016-10" db="EMBL/GenBank/DDBJ databases">
        <authorList>
            <person name="Varghese N."/>
            <person name="Submissions S."/>
        </authorList>
    </citation>
    <scope>NUCLEOTIDE SEQUENCE [LARGE SCALE GENOMIC DNA]</scope>
    <source>
        <strain evidence="9 10">IBRC-M10081</strain>
    </source>
</reference>
<dbReference type="SUPFAM" id="SSF109604">
    <property type="entry name" value="HD-domain/PDEase-like"/>
    <property type="match status" value="1"/>
</dbReference>
<keyword evidence="3" id="KW-0547">Nucleotide-binding</keyword>
<dbReference type="NCBIfam" id="TIGR00488">
    <property type="entry name" value="bis(5'-nucleosyl)-tetraphosphatase (symmetrical) YqeK"/>
    <property type="match status" value="1"/>
</dbReference>
<dbReference type="EC" id="3.6.1.41" evidence="1"/>
<evidence type="ECO:0000313" key="8">
    <source>
        <dbReference type="EMBL" id="HJE18948.1"/>
    </source>
</evidence>
<dbReference type="InterPro" id="IPR006674">
    <property type="entry name" value="HD_domain"/>
</dbReference>
<keyword evidence="4 9" id="KW-0378">Hydrolase</keyword>
<dbReference type="GO" id="GO:0000166">
    <property type="term" value="F:nucleotide binding"/>
    <property type="evidence" value="ECO:0007669"/>
    <property type="project" value="UniProtKB-KW"/>
</dbReference>
<reference evidence="8" key="2">
    <citation type="journal article" date="2021" name="PeerJ">
        <title>Extensive microbial diversity within the chicken gut microbiome revealed by metagenomics and culture.</title>
        <authorList>
            <person name="Gilroy R."/>
            <person name="Ravi A."/>
            <person name="Getino M."/>
            <person name="Pursley I."/>
            <person name="Horton D.L."/>
            <person name="Alikhan N.F."/>
            <person name="Baker D."/>
            <person name="Gharbi K."/>
            <person name="Hall N."/>
            <person name="Watson M."/>
            <person name="Adriaenssens E.M."/>
            <person name="Foster-Nyarko E."/>
            <person name="Jarju S."/>
            <person name="Secka A."/>
            <person name="Antonio M."/>
            <person name="Oren A."/>
            <person name="Chaudhuri R.R."/>
            <person name="La Ragione R."/>
            <person name="Hildebrand F."/>
            <person name="Pallen M.J."/>
        </authorList>
    </citation>
    <scope>NUCLEOTIDE SEQUENCE</scope>
    <source>
        <strain evidence="8">6019</strain>
    </source>
</reference>
<dbReference type="PANTHER" id="PTHR35795:SF1">
    <property type="entry name" value="BIS(5'-NUCLEOSYL)-TETRAPHOSPHATASE, SYMMETRICAL"/>
    <property type="match status" value="1"/>
</dbReference>
<keyword evidence="5" id="KW-0408">Iron</keyword>